<reference evidence="2 3" key="1">
    <citation type="submission" date="2020-03" db="EMBL/GenBank/DDBJ databases">
        <title>Rubrivivax benzoatilyticus JA2 (sequenced after 10 years sub-culturing).</title>
        <authorList>
            <person name="Gupta D."/>
            <person name="Chintalapati S."/>
            <person name="Chintalapati V.R."/>
        </authorList>
    </citation>
    <scope>NUCLEOTIDE SEQUENCE [LARGE SCALE GENOMIC DNA]</scope>
    <source>
        <strain evidence="2 3">JA2-Mal</strain>
    </source>
</reference>
<evidence type="ECO:0000256" key="1">
    <source>
        <dbReference type="SAM" id="Phobius"/>
    </source>
</evidence>
<name>A0ABX0HUC4_9BURK</name>
<feature type="transmembrane region" description="Helical" evidence="1">
    <location>
        <begin position="74"/>
        <end position="97"/>
    </location>
</feature>
<dbReference type="EMBL" id="JAAOCD010000001">
    <property type="protein sequence ID" value="NHK97392.1"/>
    <property type="molecule type" value="Genomic_DNA"/>
</dbReference>
<evidence type="ECO:0000313" key="3">
    <source>
        <dbReference type="Proteomes" id="UP000802098"/>
    </source>
</evidence>
<sequence length="147" mass="15744">MIDPSSALGDVPRAIQLALAPVFLLTGIAGMLNVMASRLARIIDRGRKLTEGPPPVAEPYLSLELQTLERRRRFAGAAITACAGAALLVCTVIAALFVEVYLQVSLRGVVGLLFTAATLALLVGLAYFLREVHLATQTVRITLKRPH</sequence>
<dbReference type="InterPro" id="IPR021279">
    <property type="entry name" value="DUF2721"/>
</dbReference>
<gene>
    <name evidence="2" type="ORF">G7087_03310</name>
</gene>
<keyword evidence="1" id="KW-1133">Transmembrane helix</keyword>
<proteinExistence type="predicted"/>
<organism evidence="2 3">
    <name type="scientific">Rubrivivax benzoatilyticus</name>
    <dbReference type="NCBI Taxonomy" id="316997"/>
    <lineage>
        <taxon>Bacteria</taxon>
        <taxon>Pseudomonadati</taxon>
        <taxon>Pseudomonadota</taxon>
        <taxon>Betaproteobacteria</taxon>
        <taxon>Burkholderiales</taxon>
        <taxon>Sphaerotilaceae</taxon>
        <taxon>Rubrivivax</taxon>
    </lineage>
</organism>
<feature type="transmembrane region" description="Helical" evidence="1">
    <location>
        <begin position="14"/>
        <end position="35"/>
    </location>
</feature>
<keyword evidence="1" id="KW-0812">Transmembrane</keyword>
<dbReference type="RefSeq" id="WP_009855390.1">
    <property type="nucleotide sequence ID" value="NZ_JAAOCD010000001.1"/>
</dbReference>
<dbReference type="Pfam" id="PF11026">
    <property type="entry name" value="DUF2721"/>
    <property type="match status" value="1"/>
</dbReference>
<keyword evidence="1" id="KW-0472">Membrane</keyword>
<comment type="caution">
    <text evidence="2">The sequence shown here is derived from an EMBL/GenBank/DDBJ whole genome shotgun (WGS) entry which is preliminary data.</text>
</comment>
<keyword evidence="3" id="KW-1185">Reference proteome</keyword>
<accession>A0ABX0HUC4</accession>
<protein>
    <submittedName>
        <fullName evidence="2">DUF2721 domain-containing protein</fullName>
    </submittedName>
</protein>
<feature type="transmembrane region" description="Helical" evidence="1">
    <location>
        <begin position="109"/>
        <end position="129"/>
    </location>
</feature>
<dbReference type="Proteomes" id="UP000802098">
    <property type="component" value="Unassembled WGS sequence"/>
</dbReference>
<evidence type="ECO:0000313" key="2">
    <source>
        <dbReference type="EMBL" id="NHK97392.1"/>
    </source>
</evidence>